<evidence type="ECO:0000256" key="6">
    <source>
        <dbReference type="ARBA" id="ARBA00022723"/>
    </source>
</evidence>
<evidence type="ECO:0000256" key="1">
    <source>
        <dbReference type="ARBA" id="ARBA00000900"/>
    </source>
</evidence>
<keyword evidence="7 12" id="KW-0863">Zinc-finger</keyword>
<dbReference type="EC" id="2.3.2.27" evidence="3"/>
<evidence type="ECO:0000256" key="11">
    <source>
        <dbReference type="ARBA" id="ARBA00023136"/>
    </source>
</evidence>
<comment type="catalytic activity">
    <reaction evidence="1">
        <text>S-ubiquitinyl-[E2 ubiquitin-conjugating enzyme]-L-cysteine + [acceptor protein]-L-lysine = [E2 ubiquitin-conjugating enzyme]-L-cysteine + N(6)-ubiquitinyl-[acceptor protein]-L-lysine.</text>
        <dbReference type="EC" id="2.3.2.27"/>
    </reaction>
</comment>
<dbReference type="GO" id="GO:0006511">
    <property type="term" value="P:ubiquitin-dependent protein catabolic process"/>
    <property type="evidence" value="ECO:0007669"/>
    <property type="project" value="TreeGrafter"/>
</dbReference>
<protein>
    <recommendedName>
        <fullName evidence="3">RING-type E3 ubiquitin transferase</fullName>
        <ecNumber evidence="3">2.3.2.27</ecNumber>
    </recommendedName>
</protein>
<dbReference type="Gene3D" id="3.30.40.10">
    <property type="entry name" value="Zinc/RING finger domain, C3HC4 (zinc finger)"/>
    <property type="match status" value="1"/>
</dbReference>
<gene>
    <name evidence="15" type="ORF">EC973_000852</name>
</gene>
<evidence type="ECO:0000256" key="8">
    <source>
        <dbReference type="ARBA" id="ARBA00022786"/>
    </source>
</evidence>
<dbReference type="InterPro" id="IPR013083">
    <property type="entry name" value="Znf_RING/FYVE/PHD"/>
</dbReference>
<keyword evidence="8" id="KW-0833">Ubl conjugation pathway</keyword>
<evidence type="ECO:0000256" key="9">
    <source>
        <dbReference type="ARBA" id="ARBA00022833"/>
    </source>
</evidence>
<evidence type="ECO:0000256" key="12">
    <source>
        <dbReference type="PROSITE-ProRule" id="PRU00175"/>
    </source>
</evidence>
<dbReference type="EMBL" id="JABAYA010000115">
    <property type="protein sequence ID" value="KAF7724608.1"/>
    <property type="molecule type" value="Genomic_DNA"/>
</dbReference>
<evidence type="ECO:0000313" key="15">
    <source>
        <dbReference type="EMBL" id="KAF7724608.1"/>
    </source>
</evidence>
<dbReference type="InterPro" id="IPR001841">
    <property type="entry name" value="Znf_RING"/>
</dbReference>
<dbReference type="SUPFAM" id="SSF57850">
    <property type="entry name" value="RING/U-box"/>
    <property type="match status" value="1"/>
</dbReference>
<dbReference type="Proteomes" id="UP000605846">
    <property type="component" value="Unassembled WGS sequence"/>
</dbReference>
<reference evidence="15" key="1">
    <citation type="submission" date="2020-01" db="EMBL/GenBank/DDBJ databases">
        <title>Genome Sequencing of Three Apophysomyces-Like Fungal Strains Confirms a Novel Fungal Genus in the Mucoromycota with divergent Burkholderia-like Endosymbiotic Bacteria.</title>
        <authorList>
            <person name="Stajich J.E."/>
            <person name="Macias A.M."/>
            <person name="Carter-House D."/>
            <person name="Lovett B."/>
            <person name="Kasson L.R."/>
            <person name="Berry K."/>
            <person name="Grigoriev I."/>
            <person name="Chang Y."/>
            <person name="Spatafora J."/>
            <person name="Kasson M.T."/>
        </authorList>
    </citation>
    <scope>NUCLEOTIDE SEQUENCE</scope>
    <source>
        <strain evidence="15">NRRL A-21654</strain>
    </source>
</reference>
<evidence type="ECO:0000256" key="3">
    <source>
        <dbReference type="ARBA" id="ARBA00012483"/>
    </source>
</evidence>
<dbReference type="GO" id="GO:0061630">
    <property type="term" value="F:ubiquitin protein ligase activity"/>
    <property type="evidence" value="ECO:0007669"/>
    <property type="project" value="UniProtKB-EC"/>
</dbReference>
<evidence type="ECO:0000259" key="14">
    <source>
        <dbReference type="PROSITE" id="PS50089"/>
    </source>
</evidence>
<keyword evidence="4" id="KW-0808">Transferase</keyword>
<dbReference type="GO" id="GO:0016567">
    <property type="term" value="P:protein ubiquitination"/>
    <property type="evidence" value="ECO:0007669"/>
    <property type="project" value="TreeGrafter"/>
</dbReference>
<evidence type="ECO:0000256" key="7">
    <source>
        <dbReference type="ARBA" id="ARBA00022771"/>
    </source>
</evidence>
<evidence type="ECO:0000256" key="2">
    <source>
        <dbReference type="ARBA" id="ARBA00004141"/>
    </source>
</evidence>
<evidence type="ECO:0000256" key="13">
    <source>
        <dbReference type="SAM" id="MobiDB-lite"/>
    </source>
</evidence>
<comment type="subcellular location">
    <subcellularLocation>
        <location evidence="2">Membrane</location>
        <topology evidence="2">Multi-pass membrane protein</topology>
    </subcellularLocation>
</comment>
<keyword evidence="6" id="KW-0479">Metal-binding</keyword>
<dbReference type="SMART" id="SM00184">
    <property type="entry name" value="RING"/>
    <property type="match status" value="1"/>
</dbReference>
<evidence type="ECO:0000256" key="4">
    <source>
        <dbReference type="ARBA" id="ARBA00022679"/>
    </source>
</evidence>
<dbReference type="PANTHER" id="PTHR45977">
    <property type="entry name" value="TARGET OF ERK KINASE MPK-1"/>
    <property type="match status" value="1"/>
</dbReference>
<proteinExistence type="predicted"/>
<evidence type="ECO:0000256" key="10">
    <source>
        <dbReference type="ARBA" id="ARBA00022989"/>
    </source>
</evidence>
<feature type="compositionally biased region" description="Low complexity" evidence="13">
    <location>
        <begin position="34"/>
        <end position="48"/>
    </location>
</feature>
<keyword evidence="5" id="KW-0812">Transmembrane</keyword>
<dbReference type="AlphaFoldDB" id="A0A8H7ENY4"/>
<accession>A0A8H7ENY4</accession>
<comment type="caution">
    <text evidence="15">The sequence shown here is derived from an EMBL/GenBank/DDBJ whole genome shotgun (WGS) entry which is preliminary data.</text>
</comment>
<feature type="domain" description="RING-type" evidence="14">
    <location>
        <begin position="93"/>
        <end position="134"/>
    </location>
</feature>
<keyword evidence="16" id="KW-1185">Reference proteome</keyword>
<dbReference type="GO" id="GO:0016020">
    <property type="term" value="C:membrane"/>
    <property type="evidence" value="ECO:0007669"/>
    <property type="project" value="UniProtKB-SubCell"/>
</dbReference>
<dbReference type="GO" id="GO:0008270">
    <property type="term" value="F:zinc ion binding"/>
    <property type="evidence" value="ECO:0007669"/>
    <property type="project" value="UniProtKB-KW"/>
</dbReference>
<dbReference type="OrthoDB" id="8062037at2759"/>
<keyword evidence="10" id="KW-1133">Transmembrane helix</keyword>
<name>A0A8H7ENY4_9FUNG</name>
<keyword evidence="9" id="KW-0862">Zinc</keyword>
<dbReference type="Pfam" id="PF13639">
    <property type="entry name" value="zf-RING_2"/>
    <property type="match status" value="1"/>
</dbReference>
<keyword evidence="11" id="KW-0472">Membrane</keyword>
<dbReference type="PROSITE" id="PS50089">
    <property type="entry name" value="ZF_RING_2"/>
    <property type="match status" value="1"/>
</dbReference>
<evidence type="ECO:0000313" key="16">
    <source>
        <dbReference type="Proteomes" id="UP000605846"/>
    </source>
</evidence>
<dbReference type="PANTHER" id="PTHR45977:SF4">
    <property type="entry name" value="RING-TYPE DOMAIN-CONTAINING PROTEIN"/>
    <property type="match status" value="1"/>
</dbReference>
<sequence>MRALDLGDLPGLKTGASKSEIQNMPVYRYRATNEAASTESTAQSQGQGEDSKKTTKKGFMHRLLKQCRPKREEQDFESTYEYLTLDAAEDSVCSICLSEYENNDLLCKLWCRHHFHKSCVQEWLALNTKCPLCKQDFRGKEYYDSDDVENE</sequence>
<feature type="region of interest" description="Disordered" evidence="13">
    <location>
        <begin position="32"/>
        <end position="56"/>
    </location>
</feature>
<organism evidence="15 16">
    <name type="scientific">Apophysomyces ossiformis</name>
    <dbReference type="NCBI Taxonomy" id="679940"/>
    <lineage>
        <taxon>Eukaryota</taxon>
        <taxon>Fungi</taxon>
        <taxon>Fungi incertae sedis</taxon>
        <taxon>Mucoromycota</taxon>
        <taxon>Mucoromycotina</taxon>
        <taxon>Mucoromycetes</taxon>
        <taxon>Mucorales</taxon>
        <taxon>Mucorineae</taxon>
        <taxon>Mucoraceae</taxon>
        <taxon>Apophysomyces</taxon>
    </lineage>
</organism>
<dbReference type="CDD" id="cd16454">
    <property type="entry name" value="RING-H2_PA-TM-RING"/>
    <property type="match status" value="1"/>
</dbReference>
<evidence type="ECO:0000256" key="5">
    <source>
        <dbReference type="ARBA" id="ARBA00022692"/>
    </source>
</evidence>